<evidence type="ECO:0000256" key="1">
    <source>
        <dbReference type="ARBA" id="ARBA00007749"/>
    </source>
</evidence>
<proteinExistence type="inferred from homology"/>
<dbReference type="SUPFAM" id="SSF56281">
    <property type="entry name" value="Metallo-hydrolase/oxidoreductase"/>
    <property type="match status" value="1"/>
</dbReference>
<reference evidence="7" key="1">
    <citation type="journal article" date="2019" name="Int. J. Syst. Evol. Microbiol.">
        <title>The Global Catalogue of Microorganisms (GCM) 10K type strain sequencing project: providing services to taxonomists for standard genome sequencing and annotation.</title>
        <authorList>
            <consortium name="The Broad Institute Genomics Platform"/>
            <consortium name="The Broad Institute Genome Sequencing Center for Infectious Disease"/>
            <person name="Wu L."/>
            <person name="Ma J."/>
        </authorList>
    </citation>
    <scope>NUCLEOTIDE SEQUENCE [LARGE SCALE GENOMIC DNA]</scope>
    <source>
        <strain evidence="7">CCUG 56108</strain>
    </source>
</reference>
<dbReference type="Pfam" id="PF00753">
    <property type="entry name" value="Lactamase_B"/>
    <property type="match status" value="1"/>
</dbReference>
<keyword evidence="4" id="KW-0862">Zinc</keyword>
<dbReference type="RefSeq" id="WP_238208786.1">
    <property type="nucleotide sequence ID" value="NZ_JBHTND010000026.1"/>
</dbReference>
<evidence type="ECO:0000256" key="3">
    <source>
        <dbReference type="ARBA" id="ARBA00022801"/>
    </source>
</evidence>
<dbReference type="EMBL" id="JBHTND010000026">
    <property type="protein sequence ID" value="MFD1303287.1"/>
    <property type="molecule type" value="Genomic_DNA"/>
</dbReference>
<comment type="similarity">
    <text evidence="1">Belongs to the metallo-beta-lactamase superfamily.</text>
</comment>
<dbReference type="Gene3D" id="3.60.15.10">
    <property type="entry name" value="Ribonuclease Z/Hydroxyacylglutathione hydrolase-like"/>
    <property type="match status" value="1"/>
</dbReference>
<keyword evidence="2" id="KW-0479">Metal-binding</keyword>
<dbReference type="InterPro" id="IPR001279">
    <property type="entry name" value="Metallo-B-lactamas"/>
</dbReference>
<sequence>MLSSIPLPSLDRRTLLGAAALLPLVWRGTAAANSSTTVYRVGTFEIDPLGDGLFPLQPSMIPAAASEAGRDLLIAAGLPPDGPSSEPVNAFLIRRGTRLCLVDAGCGTVFGPDLGRMPASLAARGIDPSRIDTVWLTHLHADHAGGLLLPDGTARFPNAEIVVQEAEAAYWSDPASLARAPADMGVFFQTALAVLAAYAGRVRRIASDAPLMPGVTSVPLPGHTPGHAGLLFEDGGERLLIWGDVIHSRILQMPHPDWGVIWDLDRAQAEATRRLLLDRAVVEGLVVAGMHLFGRGRIERRGDGYAFIAV</sequence>
<evidence type="ECO:0000313" key="6">
    <source>
        <dbReference type="EMBL" id="MFD1303287.1"/>
    </source>
</evidence>
<accession>A0ABW3X139</accession>
<feature type="domain" description="Metallo-beta-lactamase" evidence="5">
    <location>
        <begin position="87"/>
        <end position="291"/>
    </location>
</feature>
<dbReference type="InterPro" id="IPR051013">
    <property type="entry name" value="MBL_superfamily_lactonases"/>
</dbReference>
<keyword evidence="7" id="KW-1185">Reference proteome</keyword>
<dbReference type="PANTHER" id="PTHR42978">
    <property type="entry name" value="QUORUM-QUENCHING LACTONASE YTNP-RELATED-RELATED"/>
    <property type="match status" value="1"/>
</dbReference>
<dbReference type="Proteomes" id="UP001597176">
    <property type="component" value="Unassembled WGS sequence"/>
</dbReference>
<dbReference type="PANTHER" id="PTHR42978:SF6">
    <property type="entry name" value="QUORUM-QUENCHING LACTONASE YTNP-RELATED"/>
    <property type="match status" value="1"/>
</dbReference>
<evidence type="ECO:0000256" key="4">
    <source>
        <dbReference type="ARBA" id="ARBA00022833"/>
    </source>
</evidence>
<evidence type="ECO:0000259" key="5">
    <source>
        <dbReference type="SMART" id="SM00849"/>
    </source>
</evidence>
<gene>
    <name evidence="6" type="ORF">ACFQ4G_17075</name>
</gene>
<name>A0ABW3X139_9HYPH</name>
<dbReference type="CDD" id="cd07720">
    <property type="entry name" value="OPHC2-like_MBL-fold"/>
    <property type="match status" value="1"/>
</dbReference>
<organism evidence="6 7">
    <name type="scientific">Methylobacterium marchantiae</name>
    <dbReference type="NCBI Taxonomy" id="600331"/>
    <lineage>
        <taxon>Bacteria</taxon>
        <taxon>Pseudomonadati</taxon>
        <taxon>Pseudomonadota</taxon>
        <taxon>Alphaproteobacteria</taxon>
        <taxon>Hyphomicrobiales</taxon>
        <taxon>Methylobacteriaceae</taxon>
        <taxon>Methylobacterium</taxon>
    </lineage>
</organism>
<keyword evidence="3" id="KW-0378">Hydrolase</keyword>
<protein>
    <submittedName>
        <fullName evidence="6">MBL fold metallo-hydrolase</fullName>
    </submittedName>
</protein>
<dbReference type="InterPro" id="IPR036866">
    <property type="entry name" value="RibonucZ/Hydroxyglut_hydro"/>
</dbReference>
<evidence type="ECO:0000256" key="2">
    <source>
        <dbReference type="ARBA" id="ARBA00022723"/>
    </source>
</evidence>
<evidence type="ECO:0000313" key="7">
    <source>
        <dbReference type="Proteomes" id="UP001597176"/>
    </source>
</evidence>
<comment type="caution">
    <text evidence="6">The sequence shown here is derived from an EMBL/GenBank/DDBJ whole genome shotgun (WGS) entry which is preliminary data.</text>
</comment>
<dbReference type="SMART" id="SM00849">
    <property type="entry name" value="Lactamase_B"/>
    <property type="match status" value="1"/>
</dbReference>